<dbReference type="AlphaFoldDB" id="A0A7S9LNF6"/>
<dbReference type="SUPFAM" id="SSF47240">
    <property type="entry name" value="Ferritin-like"/>
    <property type="match status" value="1"/>
</dbReference>
<accession>A0A7S9LNF6</accession>
<dbReference type="RefSeq" id="WP_196101453.1">
    <property type="nucleotide sequence ID" value="NZ_CP064942.1"/>
</dbReference>
<dbReference type="EMBL" id="CP064942">
    <property type="protein sequence ID" value="QPH52239.1"/>
    <property type="molecule type" value="Genomic_DNA"/>
</dbReference>
<dbReference type="InterPro" id="IPR011882">
    <property type="entry name" value="PaaC"/>
</dbReference>
<protein>
    <submittedName>
        <fullName evidence="1">Phenylacetate-CoA oxygenase subunit PaaC</fullName>
    </submittedName>
</protein>
<reference evidence="1 2" key="1">
    <citation type="submission" date="2020-11" db="EMBL/GenBank/DDBJ databases">
        <title>Description of Pontivivens ytuae sp. nov. isolated from deep sea sediment of Mariana Trench.</title>
        <authorList>
            <person name="Wang Z."/>
            <person name="Sun Q.-L."/>
            <person name="Xu X.-D."/>
            <person name="Tang Y.-Z."/>
            <person name="Zhang J."/>
        </authorList>
    </citation>
    <scope>NUCLEOTIDE SEQUENCE [LARGE SCALE GENOMIC DNA]</scope>
    <source>
        <strain evidence="1 2">MT2928</strain>
    </source>
</reference>
<dbReference type="PIRSF" id="PIRSF037834">
    <property type="entry name" value="PA_CoA_Oase3"/>
    <property type="match status" value="1"/>
</dbReference>
<dbReference type="InterPro" id="IPR012347">
    <property type="entry name" value="Ferritin-like"/>
</dbReference>
<dbReference type="GO" id="GO:0010124">
    <property type="term" value="P:phenylacetate catabolic process"/>
    <property type="evidence" value="ECO:0007669"/>
    <property type="project" value="InterPro"/>
</dbReference>
<dbReference type="InterPro" id="IPR007814">
    <property type="entry name" value="PaaA_PaaC"/>
</dbReference>
<dbReference type="PANTHER" id="PTHR30458:SF0">
    <property type="entry name" value="1,2-PHENYLACETYL-COA EPOXIDASE, SUBUNIT C"/>
    <property type="match status" value="1"/>
</dbReference>
<dbReference type="InterPro" id="IPR052703">
    <property type="entry name" value="Aromatic_CoA_ox/epox"/>
</dbReference>
<name>A0A7S9LNF6_9RHOB</name>
<keyword evidence="2" id="KW-1185">Reference proteome</keyword>
<dbReference type="InterPro" id="IPR009078">
    <property type="entry name" value="Ferritin-like_SF"/>
</dbReference>
<dbReference type="Pfam" id="PF05138">
    <property type="entry name" value="PaaA_PaaC"/>
    <property type="match status" value="1"/>
</dbReference>
<dbReference type="Proteomes" id="UP000594800">
    <property type="component" value="Chromosome"/>
</dbReference>
<dbReference type="GO" id="GO:0005829">
    <property type="term" value="C:cytosol"/>
    <property type="evidence" value="ECO:0007669"/>
    <property type="project" value="TreeGrafter"/>
</dbReference>
<evidence type="ECO:0000313" key="2">
    <source>
        <dbReference type="Proteomes" id="UP000594800"/>
    </source>
</evidence>
<sequence length="239" mass="26822">MFERLLEIADDHLILGHRLSELTGHAPTLEEELALPNIALDLIGQARALYEHAGIVEGKGRSEDDLAYLRPERAYRHCLLVERPNQDFAHVVLRQLYFSAFMAPYWHAAQESEDDTVAGIAGKAVKEARYHIRHAGEWVIRLGDGTEESAARMAEAVAELTRYTPELFEPDDTPGLPDPAEMRGEWDATIAHVFHEAKLELPEVPYPQTGGRAGRHGEVLGHLLAELQYMQRAYPGATW</sequence>
<dbReference type="KEGG" id="poz:I0K15_10365"/>
<gene>
    <name evidence="1" type="primary">paaC</name>
    <name evidence="1" type="ORF">I0K15_10365</name>
</gene>
<proteinExistence type="predicted"/>
<dbReference type="PANTHER" id="PTHR30458">
    <property type="entry name" value="PHENYLACETIC ACID DEGRADATION PROTEIN PAA"/>
    <property type="match status" value="1"/>
</dbReference>
<evidence type="ECO:0000313" key="1">
    <source>
        <dbReference type="EMBL" id="QPH52239.1"/>
    </source>
</evidence>
<dbReference type="Gene3D" id="1.20.1260.10">
    <property type="match status" value="1"/>
</dbReference>
<dbReference type="NCBIfam" id="TIGR02158">
    <property type="entry name" value="PA_CoA_Oxy3"/>
    <property type="match status" value="1"/>
</dbReference>
<organism evidence="1 2">
    <name type="scientific">Pontivivens ytuae</name>
    <dbReference type="NCBI Taxonomy" id="2789856"/>
    <lineage>
        <taxon>Bacteria</taxon>
        <taxon>Pseudomonadati</taxon>
        <taxon>Pseudomonadota</taxon>
        <taxon>Alphaproteobacteria</taxon>
        <taxon>Rhodobacterales</taxon>
        <taxon>Paracoccaceae</taxon>
        <taxon>Pontivivens</taxon>
    </lineage>
</organism>